<evidence type="ECO:0000256" key="1">
    <source>
        <dbReference type="SAM" id="Phobius"/>
    </source>
</evidence>
<organism evidence="2 3">
    <name type="scientific">Arcicella gelida</name>
    <dbReference type="NCBI Taxonomy" id="2984195"/>
    <lineage>
        <taxon>Bacteria</taxon>
        <taxon>Pseudomonadati</taxon>
        <taxon>Bacteroidota</taxon>
        <taxon>Cytophagia</taxon>
        <taxon>Cytophagales</taxon>
        <taxon>Flectobacillaceae</taxon>
        <taxon>Arcicella</taxon>
    </lineage>
</organism>
<keyword evidence="1" id="KW-0472">Membrane</keyword>
<name>A0ABU5S1Q7_9BACT</name>
<sequence>MKNQEYIQSGILESYLLGLVSEEEQKEVEQKILIDSEVSEALQALEMNIANYYTKNAVPPPPVVRDAILLNAQKAELDKWTYQQHSSKEQTTQAEKAKYLEVEVNDTHIKVHKYWRPAFIAVFILSKVFLIAALYFYFKADSLTKENERLKQEIKLK</sequence>
<keyword evidence="1" id="KW-0812">Transmembrane</keyword>
<protein>
    <recommendedName>
        <fullName evidence="4">Anti-sigma factor</fullName>
    </recommendedName>
</protein>
<dbReference type="EMBL" id="JAYGIL010000005">
    <property type="protein sequence ID" value="MEA5402377.1"/>
    <property type="molecule type" value="Genomic_DNA"/>
</dbReference>
<evidence type="ECO:0008006" key="4">
    <source>
        <dbReference type="Google" id="ProtNLM"/>
    </source>
</evidence>
<proteinExistence type="predicted"/>
<keyword evidence="1" id="KW-1133">Transmembrane helix</keyword>
<keyword evidence="3" id="KW-1185">Reference proteome</keyword>
<reference evidence="2 3" key="1">
    <citation type="submission" date="2023-12" db="EMBL/GenBank/DDBJ databases">
        <title>Novel species of the genus Arcicella isolated from rivers.</title>
        <authorList>
            <person name="Lu H."/>
        </authorList>
    </citation>
    <scope>NUCLEOTIDE SEQUENCE [LARGE SCALE GENOMIC DNA]</scope>
    <source>
        <strain evidence="2 3">DC2W</strain>
    </source>
</reference>
<gene>
    <name evidence="2" type="ORF">VB776_05600</name>
</gene>
<evidence type="ECO:0000313" key="2">
    <source>
        <dbReference type="EMBL" id="MEA5402377.1"/>
    </source>
</evidence>
<accession>A0ABU5S1Q7</accession>
<comment type="caution">
    <text evidence="2">The sequence shown here is derived from an EMBL/GenBank/DDBJ whole genome shotgun (WGS) entry which is preliminary data.</text>
</comment>
<dbReference type="RefSeq" id="WP_323326848.1">
    <property type="nucleotide sequence ID" value="NZ_JAYGIL010000005.1"/>
</dbReference>
<evidence type="ECO:0000313" key="3">
    <source>
        <dbReference type="Proteomes" id="UP001303899"/>
    </source>
</evidence>
<feature type="transmembrane region" description="Helical" evidence="1">
    <location>
        <begin position="118"/>
        <end position="138"/>
    </location>
</feature>
<dbReference type="Proteomes" id="UP001303899">
    <property type="component" value="Unassembled WGS sequence"/>
</dbReference>